<evidence type="ECO:0000256" key="3">
    <source>
        <dbReference type="ARBA" id="ARBA00022692"/>
    </source>
</evidence>
<gene>
    <name evidence="8" type="ORF">SAMN05421837_110139</name>
</gene>
<keyword evidence="2" id="KW-1003">Cell membrane</keyword>
<dbReference type="InterPro" id="IPR050189">
    <property type="entry name" value="MFS_Efflux_Transporters"/>
</dbReference>
<evidence type="ECO:0000259" key="7">
    <source>
        <dbReference type="PROSITE" id="PS50850"/>
    </source>
</evidence>
<dbReference type="InterPro" id="IPR011701">
    <property type="entry name" value="MFS"/>
</dbReference>
<feature type="transmembrane region" description="Helical" evidence="6">
    <location>
        <begin position="220"/>
        <end position="240"/>
    </location>
</feature>
<name>A0A1H5REB7_9PSEU</name>
<dbReference type="AlphaFoldDB" id="A0A1H5REB7"/>
<proteinExistence type="predicted"/>
<dbReference type="GO" id="GO:0022857">
    <property type="term" value="F:transmembrane transporter activity"/>
    <property type="evidence" value="ECO:0007669"/>
    <property type="project" value="InterPro"/>
</dbReference>
<dbReference type="STRING" id="218821.SAMN05421837_110139"/>
<comment type="subcellular location">
    <subcellularLocation>
        <location evidence="1">Cell membrane</location>
        <topology evidence="1">Multi-pass membrane protein</topology>
    </subcellularLocation>
</comment>
<dbReference type="PANTHER" id="PTHR43124:SF3">
    <property type="entry name" value="CHLORAMPHENICOL EFFLUX PUMP RV0191"/>
    <property type="match status" value="1"/>
</dbReference>
<dbReference type="SUPFAM" id="SSF103473">
    <property type="entry name" value="MFS general substrate transporter"/>
    <property type="match status" value="1"/>
</dbReference>
<sequence>MPLYFLALGVFAMGTSEFMLAGLVPGIAAAFDVTLAQAGYLTSAFAAGMVVGAPLMAALARTWRRRTALRTFLALFVAMHVVGALTSSFGVLLGTRLVAAVANAGFLAVALTAATSLVPADRTGRALAVLLGGTTLACAAGIPGGALLGWPTASWTVAALCLPAFAAVSRVPGTPAGGVADLRSEFAELRPLAPVLLRAALVNAATFGVFTYLAPLSEGVAPAPVVLGLFGAGCFAGITAAGRLADRWPGRVVALGGSLLLGGWVVLALVPAALVVLAFPQGALAFAVGGTVITRILRAATGAPTMAGSYATAALNVGATAGPILAGALDPFWVAAVLTAAAVAGRSR</sequence>
<dbReference type="RefSeq" id="WP_086674084.1">
    <property type="nucleotide sequence ID" value="NZ_FNUJ01000010.1"/>
</dbReference>
<feature type="transmembrane region" description="Helical" evidence="6">
    <location>
        <begin position="40"/>
        <end position="60"/>
    </location>
</feature>
<feature type="transmembrane region" description="Helical" evidence="6">
    <location>
        <begin position="153"/>
        <end position="171"/>
    </location>
</feature>
<feature type="transmembrane region" description="Helical" evidence="6">
    <location>
        <begin position="252"/>
        <end position="279"/>
    </location>
</feature>
<dbReference type="Gene3D" id="1.20.1250.20">
    <property type="entry name" value="MFS general substrate transporter like domains"/>
    <property type="match status" value="1"/>
</dbReference>
<feature type="domain" description="Major facilitator superfamily (MFS) profile" evidence="7">
    <location>
        <begin position="2"/>
        <end position="348"/>
    </location>
</feature>
<dbReference type="GO" id="GO:0005886">
    <property type="term" value="C:plasma membrane"/>
    <property type="evidence" value="ECO:0007669"/>
    <property type="project" value="UniProtKB-SubCell"/>
</dbReference>
<reference evidence="9" key="1">
    <citation type="submission" date="2016-10" db="EMBL/GenBank/DDBJ databases">
        <authorList>
            <person name="Varghese N."/>
            <person name="Submissions S."/>
        </authorList>
    </citation>
    <scope>NUCLEOTIDE SEQUENCE [LARGE SCALE GENOMIC DNA]</scope>
    <source>
        <strain evidence="9">DSM 44654</strain>
    </source>
</reference>
<dbReference type="InterPro" id="IPR036259">
    <property type="entry name" value="MFS_trans_sf"/>
</dbReference>
<keyword evidence="3 6" id="KW-0812">Transmembrane</keyword>
<evidence type="ECO:0000256" key="1">
    <source>
        <dbReference type="ARBA" id="ARBA00004651"/>
    </source>
</evidence>
<feature type="transmembrane region" description="Helical" evidence="6">
    <location>
        <begin position="97"/>
        <end position="120"/>
    </location>
</feature>
<evidence type="ECO:0000313" key="8">
    <source>
        <dbReference type="EMBL" id="SEF36384.1"/>
    </source>
</evidence>
<keyword evidence="5 6" id="KW-0472">Membrane</keyword>
<feature type="transmembrane region" description="Helical" evidence="6">
    <location>
        <begin position="127"/>
        <end position="147"/>
    </location>
</feature>
<feature type="transmembrane region" description="Helical" evidence="6">
    <location>
        <begin position="72"/>
        <end position="91"/>
    </location>
</feature>
<feature type="transmembrane region" description="Helical" evidence="6">
    <location>
        <begin position="192"/>
        <end position="214"/>
    </location>
</feature>
<accession>A0A1H5REB7</accession>
<dbReference type="PANTHER" id="PTHR43124">
    <property type="entry name" value="PURINE EFFLUX PUMP PBUE"/>
    <property type="match status" value="1"/>
</dbReference>
<dbReference type="PROSITE" id="PS50850">
    <property type="entry name" value="MFS"/>
    <property type="match status" value="1"/>
</dbReference>
<keyword evidence="4 6" id="KW-1133">Transmembrane helix</keyword>
<dbReference type="Proteomes" id="UP000198878">
    <property type="component" value="Unassembled WGS sequence"/>
</dbReference>
<evidence type="ECO:0000256" key="2">
    <source>
        <dbReference type="ARBA" id="ARBA00022475"/>
    </source>
</evidence>
<organism evidence="8 9">
    <name type="scientific">Amycolatopsis pretoriensis</name>
    <dbReference type="NCBI Taxonomy" id="218821"/>
    <lineage>
        <taxon>Bacteria</taxon>
        <taxon>Bacillati</taxon>
        <taxon>Actinomycetota</taxon>
        <taxon>Actinomycetes</taxon>
        <taxon>Pseudonocardiales</taxon>
        <taxon>Pseudonocardiaceae</taxon>
        <taxon>Amycolatopsis</taxon>
    </lineage>
</organism>
<evidence type="ECO:0000256" key="4">
    <source>
        <dbReference type="ARBA" id="ARBA00022989"/>
    </source>
</evidence>
<dbReference type="Pfam" id="PF07690">
    <property type="entry name" value="MFS_1"/>
    <property type="match status" value="1"/>
</dbReference>
<evidence type="ECO:0000256" key="5">
    <source>
        <dbReference type="ARBA" id="ARBA00023136"/>
    </source>
</evidence>
<feature type="transmembrane region" description="Helical" evidence="6">
    <location>
        <begin position="324"/>
        <end position="344"/>
    </location>
</feature>
<evidence type="ECO:0000313" key="9">
    <source>
        <dbReference type="Proteomes" id="UP000198878"/>
    </source>
</evidence>
<dbReference type="OrthoDB" id="9814237at2"/>
<evidence type="ECO:0000256" key="6">
    <source>
        <dbReference type="SAM" id="Phobius"/>
    </source>
</evidence>
<keyword evidence="9" id="KW-1185">Reference proteome</keyword>
<protein>
    <submittedName>
        <fullName evidence="8">MFS transporter, DHA1 family, chloramphenicol resistance protein</fullName>
    </submittedName>
</protein>
<dbReference type="EMBL" id="FNUJ01000010">
    <property type="protein sequence ID" value="SEF36384.1"/>
    <property type="molecule type" value="Genomic_DNA"/>
</dbReference>
<dbReference type="InterPro" id="IPR020846">
    <property type="entry name" value="MFS_dom"/>
</dbReference>